<feature type="transmembrane region" description="Helical" evidence="2">
    <location>
        <begin position="228"/>
        <end position="251"/>
    </location>
</feature>
<feature type="transmembrane region" description="Helical" evidence="2">
    <location>
        <begin position="271"/>
        <end position="291"/>
    </location>
</feature>
<evidence type="ECO:0000313" key="4">
    <source>
        <dbReference type="EMBL" id="MUN55508.1"/>
    </source>
</evidence>
<proteinExistence type="predicted"/>
<sequence length="439" mass="47257">MNAQNFLRILSASGGALFSRMTTSSPVRTQPKSWDSLPKIAHRGNHRRPPHRVEGMEDPISPKSSTPPWASGEQPTPASQPGWPPAAREAGSGRGDGTEEAARAYQAAGAPKFNDVPVEPLPYHRLWKADPFHRWWKPLVEFCISGPVYLVLAILVSIPMLVAPLLTGSAPVTIGPNGYPEGMFSSPFTFLIMFLSIALMAPCVILGRLIMGPRPLGLLFSVAGRLRWTWLATCLTIGFVLFVIVQGLTVLLSAATGEETPTPSFDPRTGVWILLIILIVVPIQCAAEEMVFRGFLMQTVGRWLKHPLWAVLLPAPFFVLSHGYGLWGLISVGILAVIAGVLCIATGGLEASIGLHVGNNVTTVLLGLFGLADPFGAVATGPSDAIVTLVVEGLYAVLVLWAARRRRIPARRDPAVTWQAWPGWALQNAGVGPRVPTTH</sequence>
<keyword evidence="2" id="KW-1133">Transmembrane helix</keyword>
<keyword evidence="2" id="KW-0472">Membrane</keyword>
<dbReference type="Pfam" id="PF02517">
    <property type="entry name" value="Rce1-like"/>
    <property type="match status" value="1"/>
</dbReference>
<dbReference type="EMBL" id="WOGT01000006">
    <property type="protein sequence ID" value="MUN55508.1"/>
    <property type="molecule type" value="Genomic_DNA"/>
</dbReference>
<keyword evidence="5" id="KW-1185">Reference proteome</keyword>
<organism evidence="4 5">
    <name type="scientific">Rothia koreensis</name>
    <dbReference type="NCBI Taxonomy" id="592378"/>
    <lineage>
        <taxon>Bacteria</taxon>
        <taxon>Bacillati</taxon>
        <taxon>Actinomycetota</taxon>
        <taxon>Actinomycetes</taxon>
        <taxon>Micrococcales</taxon>
        <taxon>Micrococcaceae</taxon>
        <taxon>Rothia</taxon>
    </lineage>
</organism>
<evidence type="ECO:0000256" key="1">
    <source>
        <dbReference type="SAM" id="MobiDB-lite"/>
    </source>
</evidence>
<feature type="transmembrane region" description="Helical" evidence="2">
    <location>
        <begin position="385"/>
        <end position="403"/>
    </location>
</feature>
<evidence type="ECO:0000313" key="5">
    <source>
        <dbReference type="Proteomes" id="UP000462152"/>
    </source>
</evidence>
<feature type="compositionally biased region" description="Polar residues" evidence="1">
    <location>
        <begin position="62"/>
        <end position="79"/>
    </location>
</feature>
<feature type="transmembrane region" description="Helical" evidence="2">
    <location>
        <begin position="326"/>
        <end position="349"/>
    </location>
</feature>
<feature type="compositionally biased region" description="Polar residues" evidence="1">
    <location>
        <begin position="21"/>
        <end position="33"/>
    </location>
</feature>
<keyword evidence="4" id="KW-0645">Protease</keyword>
<feature type="transmembrane region" description="Helical" evidence="2">
    <location>
        <begin position="361"/>
        <end position="379"/>
    </location>
</feature>
<evidence type="ECO:0000259" key="3">
    <source>
        <dbReference type="Pfam" id="PF02517"/>
    </source>
</evidence>
<feature type="transmembrane region" description="Helical" evidence="2">
    <location>
        <begin position="303"/>
        <end position="320"/>
    </location>
</feature>
<name>A0A7K1LJY6_9MICC</name>
<dbReference type="AlphaFoldDB" id="A0A7K1LJY6"/>
<dbReference type="GO" id="GO:0004175">
    <property type="term" value="F:endopeptidase activity"/>
    <property type="evidence" value="ECO:0007669"/>
    <property type="project" value="UniProtKB-ARBA"/>
</dbReference>
<feature type="region of interest" description="Disordered" evidence="1">
    <location>
        <begin position="21"/>
        <end position="102"/>
    </location>
</feature>
<dbReference type="Proteomes" id="UP000462152">
    <property type="component" value="Unassembled WGS sequence"/>
</dbReference>
<dbReference type="InterPro" id="IPR003675">
    <property type="entry name" value="Rce1/LyrA-like_dom"/>
</dbReference>
<dbReference type="GO" id="GO:0006508">
    <property type="term" value="P:proteolysis"/>
    <property type="evidence" value="ECO:0007669"/>
    <property type="project" value="UniProtKB-KW"/>
</dbReference>
<comment type="caution">
    <text evidence="4">The sequence shown here is derived from an EMBL/GenBank/DDBJ whole genome shotgun (WGS) entry which is preliminary data.</text>
</comment>
<feature type="transmembrane region" description="Helical" evidence="2">
    <location>
        <begin position="142"/>
        <end position="166"/>
    </location>
</feature>
<keyword evidence="2" id="KW-0812">Transmembrane</keyword>
<feature type="compositionally biased region" description="Basic residues" evidence="1">
    <location>
        <begin position="40"/>
        <end position="50"/>
    </location>
</feature>
<gene>
    <name evidence="4" type="ORF">GMA10_09845</name>
</gene>
<accession>A0A7K1LJY6</accession>
<dbReference type="GO" id="GO:0008237">
    <property type="term" value="F:metallopeptidase activity"/>
    <property type="evidence" value="ECO:0007669"/>
    <property type="project" value="UniProtKB-KW"/>
</dbReference>
<dbReference type="GO" id="GO:0080120">
    <property type="term" value="P:CAAX-box protein maturation"/>
    <property type="evidence" value="ECO:0007669"/>
    <property type="project" value="UniProtKB-ARBA"/>
</dbReference>
<protein>
    <submittedName>
        <fullName evidence="4">CPBP family intramembrane metalloprotease</fullName>
    </submittedName>
</protein>
<keyword evidence="4" id="KW-0482">Metalloprotease</keyword>
<reference evidence="4 5" key="1">
    <citation type="submission" date="2019-12" db="EMBL/GenBank/DDBJ databases">
        <authorList>
            <person name="Li J."/>
            <person name="Shi Y."/>
            <person name="Xu G."/>
            <person name="Xiao D."/>
            <person name="Ran X."/>
        </authorList>
    </citation>
    <scope>NUCLEOTIDE SEQUENCE [LARGE SCALE GENOMIC DNA]</scope>
    <source>
        <strain evidence="4 5">JCM 15915</strain>
    </source>
</reference>
<feature type="transmembrane region" description="Helical" evidence="2">
    <location>
        <begin position="186"/>
        <end position="207"/>
    </location>
</feature>
<feature type="domain" description="CAAX prenyl protease 2/Lysostaphin resistance protein A-like" evidence="3">
    <location>
        <begin position="272"/>
        <end position="361"/>
    </location>
</feature>
<keyword evidence="4" id="KW-0378">Hydrolase</keyword>
<evidence type="ECO:0000256" key="2">
    <source>
        <dbReference type="SAM" id="Phobius"/>
    </source>
</evidence>